<gene>
    <name evidence="1" type="ORF">BS50DRAFT_80002</name>
</gene>
<dbReference type="Proteomes" id="UP000240883">
    <property type="component" value="Unassembled WGS sequence"/>
</dbReference>
<evidence type="ECO:0000313" key="2">
    <source>
        <dbReference type="Proteomes" id="UP000240883"/>
    </source>
</evidence>
<keyword evidence="2" id="KW-1185">Reference proteome</keyword>
<organism evidence="1 2">
    <name type="scientific">Corynespora cassiicola Philippines</name>
    <dbReference type="NCBI Taxonomy" id="1448308"/>
    <lineage>
        <taxon>Eukaryota</taxon>
        <taxon>Fungi</taxon>
        <taxon>Dikarya</taxon>
        <taxon>Ascomycota</taxon>
        <taxon>Pezizomycotina</taxon>
        <taxon>Dothideomycetes</taxon>
        <taxon>Pleosporomycetidae</taxon>
        <taxon>Pleosporales</taxon>
        <taxon>Corynesporascaceae</taxon>
        <taxon>Corynespora</taxon>
    </lineage>
</organism>
<evidence type="ECO:0000313" key="1">
    <source>
        <dbReference type="EMBL" id="PSN64699.1"/>
    </source>
</evidence>
<dbReference type="EMBL" id="KZ678138">
    <property type="protein sequence ID" value="PSN64699.1"/>
    <property type="molecule type" value="Genomic_DNA"/>
</dbReference>
<proteinExistence type="predicted"/>
<reference evidence="1 2" key="1">
    <citation type="journal article" date="2018" name="Front. Microbiol.">
        <title>Genome-Wide Analysis of Corynespora cassiicola Leaf Fall Disease Putative Effectors.</title>
        <authorList>
            <person name="Lopez D."/>
            <person name="Ribeiro S."/>
            <person name="Label P."/>
            <person name="Fumanal B."/>
            <person name="Venisse J.S."/>
            <person name="Kohler A."/>
            <person name="de Oliveira R.R."/>
            <person name="Labutti K."/>
            <person name="Lipzen A."/>
            <person name="Lail K."/>
            <person name="Bauer D."/>
            <person name="Ohm R.A."/>
            <person name="Barry K.W."/>
            <person name="Spatafora J."/>
            <person name="Grigoriev I.V."/>
            <person name="Martin F.M."/>
            <person name="Pujade-Renaud V."/>
        </authorList>
    </citation>
    <scope>NUCLEOTIDE SEQUENCE [LARGE SCALE GENOMIC DNA]</scope>
    <source>
        <strain evidence="1 2">Philippines</strain>
    </source>
</reference>
<protein>
    <submittedName>
        <fullName evidence="1">Uncharacterized protein</fullName>
    </submittedName>
</protein>
<accession>A0A2T2NH54</accession>
<dbReference type="AlphaFoldDB" id="A0A2T2NH54"/>
<name>A0A2T2NH54_CORCC</name>
<sequence length="241" mass="26823">MVFPRRTDGEHQAEASMVAGPARCSRISHLPPLTIRDIDPYYRSDTQRSPIYHLIHPEPVMHEQLAKARRRHAAYIAHAHIHTRHFIGPDIDPSTICPGNHCATRRNRIQRPPPRGGMTSGHPARSVAGVLLRSLISRSPCRTWASITQVVQDASQPRAIRQSGTGVLRSERFLNTRDIVTNQTWYDSTCGPRRKCHNIVGLLDPGLLFLGGNSVFAGCGLTVQSSSDFTTTPLCVQYQTH</sequence>